<accession>A0A813Y989</accession>
<gene>
    <name evidence="1" type="ORF">OXX778_LOCUS10408</name>
</gene>
<reference evidence="1" key="1">
    <citation type="submission" date="2021-02" db="EMBL/GenBank/DDBJ databases">
        <authorList>
            <person name="Nowell W R."/>
        </authorList>
    </citation>
    <scope>NUCLEOTIDE SEQUENCE</scope>
    <source>
        <strain evidence="1">Ploen Becks lab</strain>
    </source>
</reference>
<dbReference type="AlphaFoldDB" id="A0A813Y989"/>
<sequence length="938" mass="107934">MGYNDIENLIKNKWKKSAPEDFGDKIKGHNGAMTVFLIYIDIVNDPYEDNQEINLKYFSNFFFNLEIPCEINVLNPFATFNSKPIDFNKSENEIFIRDEEQFSKQNVINVFTEKKNADDLNNTTPQPSVNKLSQSKMSNITYNQKEKVETNEEFLKRTVFDQDKQQNPNEELQKQKRIEAITKLLKSDLLDSFKDTTIFKTNTDSLNKLELDSKNENFSNLNFDKKQNLDLLSTNRLKISQGNDSNVPNLTINSKSINVSNYGHNTIEKNNISEAIKLSPNEFKQNLSKLESYSASSNFDSFYQPQNDLNQQRNSNLNQMVINSNLKNLSNSLNDNNSIDLRKKLQDHLNQKKTSFNPPLTNNNINNNNIYSMNNQQITSNSIFMKNQSLNIAVVSPVISNQNSQVLYQNNLETKDTDQKTNFLVSENNLTKDLDLNSEYINRGYPKNSVSNNTSSQNQSNFHFNYENQKRSIHSFKSETQNNFYLDKNANNFHKYPTVQNPIQKNENYFSNQNTISLQPSQQTLTTTTVTVTTKHYPTVGTVQPYSSPIINYNSLHNMNMNSPNVNYDKNLISNNVSNINNKSEIFASNNVKNDYMTNNYNTSFVIPQNKIDQRDNFHVYYDQTKSIEGFGNFGNSPKEKRIINQKNLDEKSSIEINTNINLNLNIPNNENPDLRNNISEQAKLNTSILSPNYSNISLLKKLQPESANSSDKNIYLSGNSDYLFNNVNKIDQTDRQNLQSVDIVPNFNKTNISELNEKPISEYTLYPNIRNENPHSHFIINNKSNNSYVMENKSSSFPSRMNSCNFTSSFDNNSKNSSQLNQVNNYYSSNLNNQNDINKNNYLDQNFVSHELSQNINLLGVSSGCFKAESSLNTTSISNDIHVRSITDENRSAEPFDGIKTSYNEQNQYPAETNNFDYFEEDILNENLEFLENLLID</sequence>
<evidence type="ECO:0000313" key="1">
    <source>
        <dbReference type="EMBL" id="CAF0880895.1"/>
    </source>
</evidence>
<proteinExistence type="predicted"/>
<keyword evidence="2" id="KW-1185">Reference proteome</keyword>
<dbReference type="EMBL" id="CAJNOC010001645">
    <property type="protein sequence ID" value="CAF0880895.1"/>
    <property type="molecule type" value="Genomic_DNA"/>
</dbReference>
<organism evidence="1 2">
    <name type="scientific">Brachionus calyciflorus</name>
    <dbReference type="NCBI Taxonomy" id="104777"/>
    <lineage>
        <taxon>Eukaryota</taxon>
        <taxon>Metazoa</taxon>
        <taxon>Spiralia</taxon>
        <taxon>Gnathifera</taxon>
        <taxon>Rotifera</taxon>
        <taxon>Eurotatoria</taxon>
        <taxon>Monogononta</taxon>
        <taxon>Pseudotrocha</taxon>
        <taxon>Ploima</taxon>
        <taxon>Brachionidae</taxon>
        <taxon>Brachionus</taxon>
    </lineage>
</organism>
<evidence type="ECO:0000313" key="2">
    <source>
        <dbReference type="Proteomes" id="UP000663879"/>
    </source>
</evidence>
<name>A0A813Y989_9BILA</name>
<dbReference type="Proteomes" id="UP000663879">
    <property type="component" value="Unassembled WGS sequence"/>
</dbReference>
<protein>
    <submittedName>
        <fullName evidence="1">Uncharacterized protein</fullName>
    </submittedName>
</protein>
<comment type="caution">
    <text evidence="1">The sequence shown here is derived from an EMBL/GenBank/DDBJ whole genome shotgun (WGS) entry which is preliminary data.</text>
</comment>